<sequence length="91" mass="10322">MKPVKAKLIAIILPVFINHGFFIPSGSVQYTTTKPLLLYSLLRRRRPGANQRATAGLLCREPTTFRSRRQLHSSIAFTFGWLGIPEEEVCH</sequence>
<name>A0A251RRN5_HELAN</name>
<reference evidence="2" key="2">
    <citation type="submission" date="2017-02" db="EMBL/GenBank/DDBJ databases">
        <title>Sunflower complete genome.</title>
        <authorList>
            <person name="Langlade N."/>
            <person name="Munos S."/>
        </authorList>
    </citation>
    <scope>NUCLEOTIDE SEQUENCE [LARGE SCALE GENOMIC DNA]</scope>
    <source>
        <tissue evidence="2">Leaves</tissue>
    </source>
</reference>
<reference evidence="1 3" key="1">
    <citation type="journal article" date="2017" name="Nature">
        <title>The sunflower genome provides insights into oil metabolism, flowering and Asterid evolution.</title>
        <authorList>
            <person name="Badouin H."/>
            <person name="Gouzy J."/>
            <person name="Grassa C.J."/>
            <person name="Murat F."/>
            <person name="Staton S.E."/>
            <person name="Cottret L."/>
            <person name="Lelandais-Briere C."/>
            <person name="Owens G.L."/>
            <person name="Carrere S."/>
            <person name="Mayjonade B."/>
            <person name="Legrand L."/>
            <person name="Gill N."/>
            <person name="Kane N.C."/>
            <person name="Bowers J.E."/>
            <person name="Hubner S."/>
            <person name="Bellec A."/>
            <person name="Berard A."/>
            <person name="Berges H."/>
            <person name="Blanchet N."/>
            <person name="Boniface M.C."/>
            <person name="Brunel D."/>
            <person name="Catrice O."/>
            <person name="Chaidir N."/>
            <person name="Claudel C."/>
            <person name="Donnadieu C."/>
            <person name="Faraut T."/>
            <person name="Fievet G."/>
            <person name="Helmstetter N."/>
            <person name="King M."/>
            <person name="Knapp S.J."/>
            <person name="Lai Z."/>
            <person name="Le Paslier M.C."/>
            <person name="Lippi Y."/>
            <person name="Lorenzon L."/>
            <person name="Mandel J.R."/>
            <person name="Marage G."/>
            <person name="Marchand G."/>
            <person name="Marquand E."/>
            <person name="Bret-Mestries E."/>
            <person name="Morien E."/>
            <person name="Nambeesan S."/>
            <person name="Nguyen T."/>
            <person name="Pegot-Espagnet P."/>
            <person name="Pouilly N."/>
            <person name="Raftis F."/>
            <person name="Sallet E."/>
            <person name="Schiex T."/>
            <person name="Thomas J."/>
            <person name="Vandecasteele C."/>
            <person name="Vares D."/>
            <person name="Vear F."/>
            <person name="Vautrin S."/>
            <person name="Crespi M."/>
            <person name="Mangin B."/>
            <person name="Burke J.M."/>
            <person name="Salse J."/>
            <person name="Munos S."/>
            <person name="Vincourt P."/>
            <person name="Rieseberg L.H."/>
            <person name="Langlade N.B."/>
        </authorList>
    </citation>
    <scope>NUCLEOTIDE SEQUENCE [LARGE SCALE GENOMIC DNA]</scope>
    <source>
        <strain evidence="3">cv. SF193</strain>
        <tissue evidence="1">Leaves</tissue>
    </source>
</reference>
<keyword evidence="3" id="KW-1185">Reference proteome</keyword>
<dbReference type="EMBL" id="MNCJ02000332">
    <property type="protein sequence ID" value="KAF5754243.1"/>
    <property type="molecule type" value="Genomic_DNA"/>
</dbReference>
<accession>A0A251RRN5</accession>
<protein>
    <submittedName>
        <fullName evidence="2">Uncharacterized protein</fullName>
    </submittedName>
</protein>
<dbReference type="Proteomes" id="UP000215914">
    <property type="component" value="Chromosome 17"/>
</dbReference>
<evidence type="ECO:0000313" key="1">
    <source>
        <dbReference type="EMBL" id="KAF5754243.1"/>
    </source>
</evidence>
<gene>
    <name evidence="2" type="ORF">HannXRQ_Chr17g0540821</name>
    <name evidence="1" type="ORF">HanXRQr2_Chr17g0789021</name>
</gene>
<dbReference type="Gramene" id="mRNA:HanXRQr2_Chr17g0789021">
    <property type="protein sequence ID" value="mRNA:HanXRQr2_Chr17g0789021"/>
    <property type="gene ID" value="HanXRQr2_Chr17g0789021"/>
</dbReference>
<reference evidence="1" key="3">
    <citation type="submission" date="2020-06" db="EMBL/GenBank/DDBJ databases">
        <title>Helianthus annuus Genome sequencing and assembly Release 2.</title>
        <authorList>
            <person name="Gouzy J."/>
            <person name="Langlade N."/>
            <person name="Munos S."/>
        </authorList>
    </citation>
    <scope>NUCLEOTIDE SEQUENCE</scope>
    <source>
        <tissue evidence="1">Leaves</tissue>
    </source>
</reference>
<proteinExistence type="predicted"/>
<evidence type="ECO:0000313" key="2">
    <source>
        <dbReference type="EMBL" id="OTF85519.1"/>
    </source>
</evidence>
<dbReference type="InParanoid" id="A0A251RRN5"/>
<evidence type="ECO:0000313" key="3">
    <source>
        <dbReference type="Proteomes" id="UP000215914"/>
    </source>
</evidence>
<dbReference type="EMBL" id="CM007906">
    <property type="protein sequence ID" value="OTF85519.1"/>
    <property type="molecule type" value="Genomic_DNA"/>
</dbReference>
<dbReference type="AlphaFoldDB" id="A0A251RRN5"/>
<organism evidence="2 3">
    <name type="scientific">Helianthus annuus</name>
    <name type="common">Common sunflower</name>
    <dbReference type="NCBI Taxonomy" id="4232"/>
    <lineage>
        <taxon>Eukaryota</taxon>
        <taxon>Viridiplantae</taxon>
        <taxon>Streptophyta</taxon>
        <taxon>Embryophyta</taxon>
        <taxon>Tracheophyta</taxon>
        <taxon>Spermatophyta</taxon>
        <taxon>Magnoliopsida</taxon>
        <taxon>eudicotyledons</taxon>
        <taxon>Gunneridae</taxon>
        <taxon>Pentapetalae</taxon>
        <taxon>asterids</taxon>
        <taxon>campanulids</taxon>
        <taxon>Asterales</taxon>
        <taxon>Asteraceae</taxon>
        <taxon>Asteroideae</taxon>
        <taxon>Heliantheae alliance</taxon>
        <taxon>Heliantheae</taxon>
        <taxon>Helianthus</taxon>
    </lineage>
</organism>